<protein>
    <submittedName>
        <fullName evidence="2">Amine oxidase</fullName>
    </submittedName>
</protein>
<dbReference type="AlphaFoldDB" id="A0A0K0CUC2"/>
<dbReference type="Proteomes" id="UP000035642">
    <property type="component" value="Unassembled WGS sequence"/>
</dbReference>
<dbReference type="STRING" id="6313.A0A0K0CUC2"/>
<name>A0A0K0CUC2_ANGCA</name>
<proteinExistence type="predicted"/>
<sequence>MRKVVVIRNQNVAAWHPEPSFPYEHTRPLLTETAKDQVGSIFPYSSVPNFNGPNNVQLKNIFYTSKHEWFTRTREERLRSVAAPTPRKK</sequence>
<dbReference type="InterPro" id="IPR019346">
    <property type="entry name" value="Ribosomal_mL42"/>
</dbReference>
<evidence type="ECO:0000313" key="1">
    <source>
        <dbReference type="Proteomes" id="UP000035642"/>
    </source>
</evidence>
<reference evidence="2" key="2">
    <citation type="submission" date="2017-02" db="UniProtKB">
        <authorList>
            <consortium name="WormBaseParasite"/>
        </authorList>
    </citation>
    <scope>IDENTIFICATION</scope>
</reference>
<organism evidence="1 2">
    <name type="scientific">Angiostrongylus cantonensis</name>
    <name type="common">Rat lungworm</name>
    <dbReference type="NCBI Taxonomy" id="6313"/>
    <lineage>
        <taxon>Eukaryota</taxon>
        <taxon>Metazoa</taxon>
        <taxon>Ecdysozoa</taxon>
        <taxon>Nematoda</taxon>
        <taxon>Chromadorea</taxon>
        <taxon>Rhabditida</taxon>
        <taxon>Rhabditina</taxon>
        <taxon>Rhabditomorpha</taxon>
        <taxon>Strongyloidea</taxon>
        <taxon>Metastrongylidae</taxon>
        <taxon>Angiostrongylus</taxon>
    </lineage>
</organism>
<keyword evidence="1" id="KW-1185">Reference proteome</keyword>
<reference evidence="1" key="1">
    <citation type="submission" date="2012-09" db="EMBL/GenBank/DDBJ databases">
        <authorList>
            <person name="Martin A.A."/>
        </authorList>
    </citation>
    <scope>NUCLEOTIDE SEQUENCE</scope>
</reference>
<accession>A0A0K0CUC2</accession>
<evidence type="ECO:0000313" key="2">
    <source>
        <dbReference type="WBParaSite" id="ACAC_0000079901-mRNA-1"/>
    </source>
</evidence>
<dbReference type="Pfam" id="PF10210">
    <property type="entry name" value="MRP-S32"/>
    <property type="match status" value="1"/>
</dbReference>
<dbReference type="WBParaSite" id="ACAC_0000079901-mRNA-1">
    <property type="protein sequence ID" value="ACAC_0000079901-mRNA-1"/>
    <property type="gene ID" value="ACAC_0000079901"/>
</dbReference>